<dbReference type="AlphaFoldDB" id="K3VIP4"/>
<evidence type="ECO:0000313" key="2">
    <source>
        <dbReference type="Proteomes" id="UP000007978"/>
    </source>
</evidence>
<dbReference type="EMBL" id="AFNW01000114">
    <property type="protein sequence ID" value="EKJ74184.1"/>
    <property type="molecule type" value="Genomic_DNA"/>
</dbReference>
<dbReference type="GeneID" id="20364241"/>
<protein>
    <submittedName>
        <fullName evidence="1">Uncharacterized protein</fullName>
    </submittedName>
</protein>
<dbReference type="KEGG" id="fpu:FPSE_05623"/>
<comment type="caution">
    <text evidence="1">The sequence shown here is derived from an EMBL/GenBank/DDBJ whole genome shotgun (WGS) entry which is preliminary data.</text>
</comment>
<accession>K3VIP4</accession>
<keyword evidence="2" id="KW-1185">Reference proteome</keyword>
<dbReference type="OrthoDB" id="10278065at2759"/>
<dbReference type="HOGENOM" id="CLU_2146018_0_0_1"/>
<gene>
    <name evidence="1" type="ORF">FPSE_05623</name>
</gene>
<dbReference type="RefSeq" id="XP_009257016.1">
    <property type="nucleotide sequence ID" value="XM_009258741.1"/>
</dbReference>
<reference evidence="1 2" key="1">
    <citation type="journal article" date="2012" name="PLoS Pathog.">
        <title>Comparative pathogenomics reveals horizontally acquired novel virulence genes in fungi infecting cereal hosts.</title>
        <authorList>
            <person name="Gardiner D.M."/>
            <person name="McDonald M.C."/>
            <person name="Covarelli L."/>
            <person name="Solomon P.S."/>
            <person name="Rusu A.G."/>
            <person name="Marshall M."/>
            <person name="Kazan K."/>
            <person name="Chakraborty S."/>
            <person name="McDonald B.A."/>
            <person name="Manners J.M."/>
        </authorList>
    </citation>
    <scope>NUCLEOTIDE SEQUENCE [LARGE SCALE GENOMIC DNA]</scope>
    <source>
        <strain evidence="1 2">CS3096</strain>
    </source>
</reference>
<sequence>MHTYTRTAIQLMEWGYWKGPQPYSEVEQHDACKGNRCECWPRSCATAYMSCTLHYGVPAARYTSLGAGAAVALFILYKDAHDPLLGSGERHVWNKRLLLSSEIAMGRIGLIR</sequence>
<dbReference type="Proteomes" id="UP000007978">
    <property type="component" value="Chromosome 1"/>
</dbReference>
<evidence type="ECO:0000313" key="1">
    <source>
        <dbReference type="EMBL" id="EKJ74184.1"/>
    </source>
</evidence>
<name>K3VIP4_FUSPC</name>
<proteinExistence type="predicted"/>
<organism evidence="1 2">
    <name type="scientific">Fusarium pseudograminearum (strain CS3096)</name>
    <name type="common">Wheat and barley crown-rot fungus</name>
    <dbReference type="NCBI Taxonomy" id="1028729"/>
    <lineage>
        <taxon>Eukaryota</taxon>
        <taxon>Fungi</taxon>
        <taxon>Dikarya</taxon>
        <taxon>Ascomycota</taxon>
        <taxon>Pezizomycotina</taxon>
        <taxon>Sordariomycetes</taxon>
        <taxon>Hypocreomycetidae</taxon>
        <taxon>Hypocreales</taxon>
        <taxon>Nectriaceae</taxon>
        <taxon>Fusarium</taxon>
    </lineage>
</organism>